<dbReference type="GeneID" id="37219635"/>
<proteinExistence type="inferred from homology"/>
<evidence type="ECO:0000256" key="2">
    <source>
        <dbReference type="ARBA" id="ARBA00022630"/>
    </source>
</evidence>
<dbReference type="AlphaFoldDB" id="A0A395GIY8"/>
<dbReference type="VEuPathDB" id="FungiDB:BO80DRAFT_264044"/>
<dbReference type="Pfam" id="PF07992">
    <property type="entry name" value="Pyr_redox_2"/>
    <property type="match status" value="1"/>
</dbReference>
<gene>
    <name evidence="6" type="ORF">BO80DRAFT_264044</name>
</gene>
<organism evidence="6 7">
    <name type="scientific">Aspergillus ibericus CBS 121593</name>
    <dbReference type="NCBI Taxonomy" id="1448316"/>
    <lineage>
        <taxon>Eukaryota</taxon>
        <taxon>Fungi</taxon>
        <taxon>Dikarya</taxon>
        <taxon>Ascomycota</taxon>
        <taxon>Pezizomycotina</taxon>
        <taxon>Eurotiomycetes</taxon>
        <taxon>Eurotiomycetidae</taxon>
        <taxon>Eurotiales</taxon>
        <taxon>Aspergillaceae</taxon>
        <taxon>Aspergillus</taxon>
        <taxon>Aspergillus subgen. Circumdati</taxon>
    </lineage>
</organism>
<dbReference type="STRING" id="1448316.A0A395GIY8"/>
<dbReference type="GO" id="GO:0005737">
    <property type="term" value="C:cytoplasm"/>
    <property type="evidence" value="ECO:0007669"/>
    <property type="project" value="TreeGrafter"/>
</dbReference>
<dbReference type="Gene3D" id="3.50.50.100">
    <property type="match status" value="1"/>
</dbReference>
<dbReference type="RefSeq" id="XP_025569768.1">
    <property type="nucleotide sequence ID" value="XM_025714770.1"/>
</dbReference>
<dbReference type="GO" id="GO:0004174">
    <property type="term" value="F:electron-transferring-flavoprotein dehydrogenase activity"/>
    <property type="evidence" value="ECO:0007669"/>
    <property type="project" value="TreeGrafter"/>
</dbReference>
<evidence type="ECO:0000256" key="1">
    <source>
        <dbReference type="ARBA" id="ARBA00006442"/>
    </source>
</evidence>
<dbReference type="InterPro" id="IPR036188">
    <property type="entry name" value="FAD/NAD-bd_sf"/>
</dbReference>
<dbReference type="GO" id="GO:0050660">
    <property type="term" value="F:flavin adenine dinucleotide binding"/>
    <property type="evidence" value="ECO:0007669"/>
    <property type="project" value="TreeGrafter"/>
</dbReference>
<evidence type="ECO:0000313" key="7">
    <source>
        <dbReference type="Proteomes" id="UP000249402"/>
    </source>
</evidence>
<dbReference type="PRINTS" id="PR00411">
    <property type="entry name" value="PNDRDTASEI"/>
</dbReference>
<evidence type="ECO:0000256" key="3">
    <source>
        <dbReference type="ARBA" id="ARBA00022827"/>
    </source>
</evidence>
<evidence type="ECO:0000313" key="6">
    <source>
        <dbReference type="EMBL" id="RAK95440.1"/>
    </source>
</evidence>
<dbReference type="EMBL" id="KZ824493">
    <property type="protein sequence ID" value="RAK95440.1"/>
    <property type="molecule type" value="Genomic_DNA"/>
</dbReference>
<dbReference type="PRINTS" id="PR00368">
    <property type="entry name" value="FADPNR"/>
</dbReference>
<evidence type="ECO:0000256" key="4">
    <source>
        <dbReference type="ARBA" id="ARBA00023002"/>
    </source>
</evidence>
<dbReference type="PANTHER" id="PTHR43735">
    <property type="entry name" value="APOPTOSIS-INDUCING FACTOR 1"/>
    <property type="match status" value="1"/>
</dbReference>
<sequence length="416" mass="45269">MAPKNIVILGGSYGGLSTAHYLLKHALPVLPAQDPYQVIVVSTSSQAMCRQACPRAMISDDMFPQDKLFVNIPELFTQYPKDQFRFVHGAATRLDHVTRRITITLNARSNPTAETEVIEYHAIVIATGASTPSPLLGLNQDEVFLHEQWTEFRKALPTAKRIVIAGGGPAGIETAGELGEYLNGRSGWFSSKRAHPNVSITVVSSASQILPALRPAVAKKAEKFLADVGVTVLKNTRVKGVSPSDAGTRNITAKATVILDNGRVLDADIYIPAIGTTPNTGFLDPSLLSDDRRVKTNNTFRVEDAGLRIYAIGDVASNVQHPAVHVILNSIPVLCANLKRDLRLAAGVDPASVGEDRVFEEDTRTNQMVPIGQSKGVGEAMGFQLPSVLVWLVKGRDYWLWTTGMLWSGRQWVKEK</sequence>
<dbReference type="InterPro" id="IPR023753">
    <property type="entry name" value="FAD/NAD-binding_dom"/>
</dbReference>
<evidence type="ECO:0000259" key="5">
    <source>
        <dbReference type="Pfam" id="PF07992"/>
    </source>
</evidence>
<accession>A0A395GIY8</accession>
<keyword evidence="2" id="KW-0285">Flavoprotein</keyword>
<dbReference type="PANTHER" id="PTHR43735:SF3">
    <property type="entry name" value="FERROPTOSIS SUPPRESSOR PROTEIN 1"/>
    <property type="match status" value="1"/>
</dbReference>
<dbReference type="SUPFAM" id="SSF51905">
    <property type="entry name" value="FAD/NAD(P)-binding domain"/>
    <property type="match status" value="1"/>
</dbReference>
<keyword evidence="4" id="KW-0560">Oxidoreductase</keyword>
<dbReference type="OrthoDB" id="202203at2759"/>
<name>A0A395GIY8_9EURO</name>
<keyword evidence="7" id="KW-1185">Reference proteome</keyword>
<feature type="domain" description="FAD/NAD(P)-binding" evidence="5">
    <location>
        <begin position="5"/>
        <end position="319"/>
    </location>
</feature>
<reference evidence="6 7" key="1">
    <citation type="submission" date="2018-02" db="EMBL/GenBank/DDBJ databases">
        <title>The genomes of Aspergillus section Nigri reveals drivers in fungal speciation.</title>
        <authorList>
            <consortium name="DOE Joint Genome Institute"/>
            <person name="Vesth T.C."/>
            <person name="Nybo J."/>
            <person name="Theobald S."/>
            <person name="Brandl J."/>
            <person name="Frisvad J.C."/>
            <person name="Nielsen K.F."/>
            <person name="Lyhne E.K."/>
            <person name="Kogle M.E."/>
            <person name="Kuo A."/>
            <person name="Riley R."/>
            <person name="Clum A."/>
            <person name="Nolan M."/>
            <person name="Lipzen A."/>
            <person name="Salamov A."/>
            <person name="Henrissat B."/>
            <person name="Wiebenga A."/>
            <person name="De vries R.P."/>
            <person name="Grigoriev I.V."/>
            <person name="Mortensen U.H."/>
            <person name="Andersen M.R."/>
            <person name="Baker S.E."/>
        </authorList>
    </citation>
    <scope>NUCLEOTIDE SEQUENCE [LARGE SCALE GENOMIC DNA]</scope>
    <source>
        <strain evidence="6 7">CBS 121593</strain>
    </source>
</reference>
<dbReference type="Proteomes" id="UP000249402">
    <property type="component" value="Unassembled WGS sequence"/>
</dbReference>
<protein>
    <submittedName>
        <fullName evidence="6">FAD/NAD(P)-binding domain-containing protein</fullName>
    </submittedName>
</protein>
<comment type="similarity">
    <text evidence="1">Belongs to the FAD-dependent oxidoreductase family.</text>
</comment>
<keyword evidence="3" id="KW-0274">FAD</keyword>